<comment type="caution">
    <text evidence="1">The sequence shown here is derived from an EMBL/GenBank/DDBJ whole genome shotgun (WGS) entry which is preliminary data.</text>
</comment>
<keyword evidence="2" id="KW-1185">Reference proteome</keyword>
<dbReference type="RefSeq" id="WP_034815792.1">
    <property type="nucleotide sequence ID" value="NZ_JANIEK010000003.1"/>
</dbReference>
<organism evidence="1 2">
    <name type="scientific">Exiguobacterium alkaliphilum</name>
    <dbReference type="NCBI Taxonomy" id="1428684"/>
    <lineage>
        <taxon>Bacteria</taxon>
        <taxon>Bacillati</taxon>
        <taxon>Bacillota</taxon>
        <taxon>Bacilli</taxon>
        <taxon>Bacillales</taxon>
        <taxon>Bacillales Family XII. Incertae Sedis</taxon>
        <taxon>Exiguobacterium</taxon>
    </lineage>
</organism>
<name>A0ABT2KWY4_9BACL</name>
<reference evidence="1 2" key="1">
    <citation type="submission" date="2022-07" db="EMBL/GenBank/DDBJ databases">
        <title>Genomic and pangenome structural analysis of the polyextremophile Exiguobacterium.</title>
        <authorList>
            <person name="Shen L."/>
        </authorList>
    </citation>
    <scope>NUCLEOTIDE SEQUENCE [LARGE SCALE GENOMIC DNA]</scope>
    <source>
        <strain evidence="1 2">12_1</strain>
    </source>
</reference>
<dbReference type="Proteomes" id="UP001206821">
    <property type="component" value="Unassembled WGS sequence"/>
</dbReference>
<evidence type="ECO:0000313" key="2">
    <source>
        <dbReference type="Proteomes" id="UP001206821"/>
    </source>
</evidence>
<gene>
    <name evidence="1" type="ORF">NQG31_01515</name>
</gene>
<protein>
    <submittedName>
        <fullName evidence="1">Uncharacterized protein</fullName>
    </submittedName>
</protein>
<accession>A0ABT2KWY4</accession>
<evidence type="ECO:0000313" key="1">
    <source>
        <dbReference type="EMBL" id="MCT4794200.1"/>
    </source>
</evidence>
<proteinExistence type="predicted"/>
<sequence length="365" mass="40881">MKRMWNVVALGAVVMIGLGTYAVDSRASSAEWSLNVSSNEELWTDKHVNVLYDHDDTIGERFIVTTDRSRVTTHLNYIEEALRQRELVEPAMRNMYRQTTNLNYLQTVRTVDGYVGIGQKENKEIIIYRSEGENVTTTVIPSNVSGAVDVMEGNWVGLFLQGETLHLMYRDGYDEPVTKLAVFDEKEMAIAIQDVEVDRGYVSDMFGSSWFYGVNQLPIAIDNRFIPVRVATIGTYTEDGETYTSEETRPGIYAYDVESKEVVTLVDEGEMWDAVLYDDELLALQEDKTEIVVDLKSGESSSRKVIEGENGTTAYVGKQLYHVQQVTDGAIIDVYEDGKAVSSAAISAANDEAKALLPSTQFYVE</sequence>
<dbReference type="EMBL" id="JANIEK010000003">
    <property type="protein sequence ID" value="MCT4794200.1"/>
    <property type="molecule type" value="Genomic_DNA"/>
</dbReference>